<reference evidence="4" key="1">
    <citation type="journal article" date="2017" name="bioRxiv">
        <title>Comparative analysis of the genomes of Stylophora pistillata and Acropora digitifera provides evidence for extensive differences between species of corals.</title>
        <authorList>
            <person name="Voolstra C.R."/>
            <person name="Li Y."/>
            <person name="Liew Y.J."/>
            <person name="Baumgarten S."/>
            <person name="Zoccola D."/>
            <person name="Flot J.-F."/>
            <person name="Tambutte S."/>
            <person name="Allemand D."/>
            <person name="Aranda M."/>
        </authorList>
    </citation>
    <scope>NUCLEOTIDE SEQUENCE [LARGE SCALE GENOMIC DNA]</scope>
</reference>
<feature type="signal peptide" evidence="2">
    <location>
        <begin position="1"/>
        <end position="21"/>
    </location>
</feature>
<keyword evidence="1" id="KW-0812">Transmembrane</keyword>
<dbReference type="Proteomes" id="UP000225706">
    <property type="component" value="Unassembled WGS sequence"/>
</dbReference>
<evidence type="ECO:0000313" key="4">
    <source>
        <dbReference type="Proteomes" id="UP000225706"/>
    </source>
</evidence>
<protein>
    <submittedName>
        <fullName evidence="3">Uncharacterized protein</fullName>
    </submittedName>
</protein>
<sequence length="372" mass="41387">MPRSIKLSLLIIWILVPAILTQVPVGDEGDPEHHLSPSVDVNVAVQITVTITINCVSGNMSVQEQTKGIIPVSQLSDGDFIRGVSGPDSTPGWCRVEAVSPRSEDANITTYDGFTADHMVVDDGLVHQYGKKGELIKGRLYNVVTECDAAVNAVGQVFTPISTAFCPHDLEWSEYLILMAAIRRVTDRTGFFWYLNDAFHDNDTAHIPLWKDMLHEMCLELLNCARDGKCQQFENWVAEFIREHVNQKYLAIVKDVFPNMGGDVTKEEAGTITETVRPKGMKSITFIAAVGSAIVGFMLVLLVAAILYRKKYHRGNKKMQDPQASHPQVDCDDELVNVTTNDTALSVDDNDIFVAAFYIHIDLILNTLMRYT</sequence>
<organism evidence="3 4">
    <name type="scientific">Stylophora pistillata</name>
    <name type="common">Smooth cauliflower coral</name>
    <dbReference type="NCBI Taxonomy" id="50429"/>
    <lineage>
        <taxon>Eukaryota</taxon>
        <taxon>Metazoa</taxon>
        <taxon>Cnidaria</taxon>
        <taxon>Anthozoa</taxon>
        <taxon>Hexacorallia</taxon>
        <taxon>Scleractinia</taxon>
        <taxon>Astrocoeniina</taxon>
        <taxon>Pocilloporidae</taxon>
        <taxon>Stylophora</taxon>
    </lineage>
</organism>
<dbReference type="OrthoDB" id="5966302at2759"/>
<dbReference type="EMBL" id="LSMT01000273">
    <property type="protein sequence ID" value="PFX21533.1"/>
    <property type="molecule type" value="Genomic_DNA"/>
</dbReference>
<keyword evidence="1" id="KW-0472">Membrane</keyword>
<name>A0A2B4RXM6_STYPI</name>
<keyword evidence="4" id="KW-1185">Reference proteome</keyword>
<evidence type="ECO:0000313" key="3">
    <source>
        <dbReference type="EMBL" id="PFX21533.1"/>
    </source>
</evidence>
<proteinExistence type="predicted"/>
<evidence type="ECO:0000256" key="1">
    <source>
        <dbReference type="SAM" id="Phobius"/>
    </source>
</evidence>
<comment type="caution">
    <text evidence="3">The sequence shown here is derived from an EMBL/GenBank/DDBJ whole genome shotgun (WGS) entry which is preliminary data.</text>
</comment>
<dbReference type="AlphaFoldDB" id="A0A2B4RXM6"/>
<accession>A0A2B4RXM6</accession>
<gene>
    <name evidence="3" type="ORF">AWC38_SpisGene13972</name>
</gene>
<feature type="chain" id="PRO_5013083711" evidence="2">
    <location>
        <begin position="22"/>
        <end position="372"/>
    </location>
</feature>
<keyword evidence="1" id="KW-1133">Transmembrane helix</keyword>
<feature type="transmembrane region" description="Helical" evidence="1">
    <location>
        <begin position="286"/>
        <end position="308"/>
    </location>
</feature>
<keyword evidence="2" id="KW-0732">Signal</keyword>
<evidence type="ECO:0000256" key="2">
    <source>
        <dbReference type="SAM" id="SignalP"/>
    </source>
</evidence>